<evidence type="ECO:0000256" key="16">
    <source>
        <dbReference type="PIRSR" id="PIRSR600823-4"/>
    </source>
</evidence>
<dbReference type="EC" id="1.11.1.7" evidence="18"/>
<feature type="binding site" evidence="15">
    <location>
        <position position="246"/>
    </location>
    <ligand>
        <name>Ca(2+)</name>
        <dbReference type="ChEBI" id="CHEBI:29108"/>
        <label>2</label>
    </ligand>
</feature>
<feature type="binding site" evidence="15">
    <location>
        <position position="198"/>
    </location>
    <ligand>
        <name>Ca(2+)</name>
        <dbReference type="ChEBI" id="CHEBI:29108"/>
        <label>2</label>
    </ligand>
</feature>
<comment type="cofactor">
    <cofactor evidence="15 18">
        <name>heme b</name>
        <dbReference type="ChEBI" id="CHEBI:60344"/>
    </cofactor>
    <text evidence="15 18">Binds 1 heme b (iron(II)-protoporphyrin IX) group per subunit.</text>
</comment>
<feature type="disulfide bond" evidence="17">
    <location>
        <begin position="204"/>
        <end position="231"/>
    </location>
</feature>
<feature type="binding site" evidence="15">
    <location>
        <position position="74"/>
    </location>
    <ligand>
        <name>Ca(2+)</name>
        <dbReference type="ChEBI" id="CHEBI:29108"/>
        <label>1</label>
    </ligand>
</feature>
<feature type="non-terminal residue" evidence="20">
    <location>
        <position position="1"/>
    </location>
</feature>
<evidence type="ECO:0000313" key="21">
    <source>
        <dbReference type="Proteomes" id="UP000324897"/>
    </source>
</evidence>
<evidence type="ECO:0000256" key="18">
    <source>
        <dbReference type="RuleBase" id="RU362060"/>
    </source>
</evidence>
<feature type="disulfide bond" evidence="17">
    <location>
        <begin position="72"/>
        <end position="77"/>
    </location>
</feature>
<accession>A0A5J9TBI3</accession>
<comment type="similarity">
    <text evidence="18">Belongs to the peroxidase family. Classical plant (class III) peroxidase subfamily.</text>
</comment>
<dbReference type="OrthoDB" id="2113341at2759"/>
<feature type="chain" id="PRO_5023963795" description="Peroxidase" evidence="18">
    <location>
        <begin position="21"/>
        <end position="323"/>
    </location>
</feature>
<dbReference type="GO" id="GO:0046872">
    <property type="term" value="F:metal ion binding"/>
    <property type="evidence" value="ECO:0007669"/>
    <property type="project" value="UniProtKB-UniRule"/>
</dbReference>
<name>A0A5J9TBI3_9POAL</name>
<feature type="disulfide bond" evidence="17">
    <location>
        <begin position="127"/>
        <end position="319"/>
    </location>
</feature>
<dbReference type="Gene3D" id="1.10.420.10">
    <property type="entry name" value="Peroxidase, domain 2"/>
    <property type="match status" value="1"/>
</dbReference>
<dbReference type="Gramene" id="TVU08669">
    <property type="protein sequence ID" value="TVU08669"/>
    <property type="gene ID" value="EJB05_42080"/>
</dbReference>
<protein>
    <recommendedName>
        <fullName evidence="18">Peroxidase</fullName>
        <ecNumber evidence="18">1.11.1.7</ecNumber>
    </recommendedName>
</protein>
<dbReference type="PANTHER" id="PTHR31517">
    <property type="match status" value="1"/>
</dbReference>
<reference evidence="20 21" key="1">
    <citation type="journal article" date="2019" name="Sci. Rep.">
        <title>A high-quality genome of Eragrostis curvula grass provides insights into Poaceae evolution and supports new strategies to enhance forage quality.</title>
        <authorList>
            <person name="Carballo J."/>
            <person name="Santos B.A.C.M."/>
            <person name="Zappacosta D."/>
            <person name="Garbus I."/>
            <person name="Selva J.P."/>
            <person name="Gallo C.A."/>
            <person name="Diaz A."/>
            <person name="Albertini E."/>
            <person name="Caccamo M."/>
            <person name="Echenique V."/>
        </authorList>
    </citation>
    <scope>NUCLEOTIDE SEQUENCE [LARGE SCALE GENOMIC DNA]</scope>
    <source>
        <strain evidence="21">cv. Victoria</strain>
        <tissue evidence="20">Leaf</tissue>
    </source>
</reference>
<feature type="binding site" evidence="14">
    <location>
        <position position="167"/>
    </location>
    <ligand>
        <name>substrate</name>
    </ligand>
</feature>
<evidence type="ECO:0000256" key="7">
    <source>
        <dbReference type="ARBA" id="ARBA00022837"/>
    </source>
</evidence>
<evidence type="ECO:0000256" key="9">
    <source>
        <dbReference type="ARBA" id="ARBA00023004"/>
    </source>
</evidence>
<gene>
    <name evidence="20" type="ORF">EJB05_42080</name>
</gene>
<evidence type="ECO:0000256" key="11">
    <source>
        <dbReference type="ARBA" id="ARBA00023283"/>
    </source>
</evidence>
<dbReference type="Gene3D" id="1.10.520.10">
    <property type="match status" value="1"/>
</dbReference>
<feature type="binding site" evidence="15">
    <location>
        <position position="251"/>
    </location>
    <ligand>
        <name>Ca(2+)</name>
        <dbReference type="ChEBI" id="CHEBI:29108"/>
        <label>2</label>
    </ligand>
</feature>
<evidence type="ECO:0000256" key="12">
    <source>
        <dbReference type="ARBA" id="ARBA00023324"/>
    </source>
</evidence>
<dbReference type="GO" id="GO:0140825">
    <property type="term" value="F:lactoperoxidase activity"/>
    <property type="evidence" value="ECO:0007669"/>
    <property type="project" value="UniProtKB-EC"/>
</dbReference>
<feature type="disulfide bond" evidence="17">
    <location>
        <begin position="39"/>
        <end position="121"/>
    </location>
</feature>
<keyword evidence="21" id="KW-1185">Reference proteome</keyword>
<evidence type="ECO:0000256" key="14">
    <source>
        <dbReference type="PIRSR" id="PIRSR600823-2"/>
    </source>
</evidence>
<evidence type="ECO:0000256" key="3">
    <source>
        <dbReference type="ARBA" id="ARBA00006873"/>
    </source>
</evidence>
<dbReference type="PROSITE" id="PS00436">
    <property type="entry name" value="PEROXIDASE_2"/>
    <property type="match status" value="1"/>
</dbReference>
<feature type="signal peptide" evidence="18">
    <location>
        <begin position="1"/>
        <end position="20"/>
    </location>
</feature>
<dbReference type="GO" id="GO:0005576">
    <property type="term" value="C:extracellular region"/>
    <property type="evidence" value="ECO:0007669"/>
    <property type="project" value="UniProtKB-SubCell"/>
</dbReference>
<keyword evidence="7 15" id="KW-0106">Calcium</keyword>
<evidence type="ECO:0000256" key="1">
    <source>
        <dbReference type="ARBA" id="ARBA00000189"/>
    </source>
</evidence>
<feature type="binding site" evidence="15">
    <location>
        <position position="80"/>
    </location>
    <ligand>
        <name>Ca(2+)</name>
        <dbReference type="ChEBI" id="CHEBI:29108"/>
        <label>1</label>
    </ligand>
</feature>
<dbReference type="Proteomes" id="UP000324897">
    <property type="component" value="Chromosome 3"/>
</dbReference>
<keyword evidence="8 18" id="KW-0560">Oxidoreductase</keyword>
<dbReference type="InterPro" id="IPR002016">
    <property type="entry name" value="Haem_peroxidase"/>
</dbReference>
<sequence>MRRLRFFLLAIAALSPPLMANAPSGAQVQLRPDYYAGVCPDLERIVRESVRQSMAHSPVAGPATLRLFFHDCAVRGCDASIMIINPDGDDEWRSPDDQTLKLEGFHTVMSAKAAVDSDPRCRNRVSCADIMALAARDSVALSGGPDYRVELGRYDGRVSTRGSVVLPHSTFNLDQLTRFFSSLGLSQTDMIALSGAHTIGAASCSFFQYRVAGAGDPAMDPALASQLRGSCPGPGAPGFAFLDAATPLRFDNAYYRNLRRGWGLLGSDQVLYADARSRAAVDRYAADERAFFDDFAAAMTRLGRIGVRTADDGEIRCDCRFPN</sequence>
<dbReference type="InterPro" id="IPR033905">
    <property type="entry name" value="Secretory_peroxidase"/>
</dbReference>
<comment type="function">
    <text evidence="18">Removal of H(2)O(2), oxidation of toxic reductants, biosynthesis and degradation of lignin, suberization, auxin catabolism, response to environmental stresses such as wounding, pathogen attack and oxidative stress.</text>
</comment>
<dbReference type="SUPFAM" id="SSF48113">
    <property type="entry name" value="Heme-dependent peroxidases"/>
    <property type="match status" value="1"/>
</dbReference>
<feature type="binding site" evidence="15">
    <location>
        <position position="91"/>
    </location>
    <ligand>
        <name>Ca(2+)</name>
        <dbReference type="ChEBI" id="CHEBI:29108"/>
        <label>1</label>
    </ligand>
</feature>
<dbReference type="EMBL" id="RWGY01000039">
    <property type="protein sequence ID" value="TVU08669.1"/>
    <property type="molecule type" value="Genomic_DNA"/>
</dbReference>
<comment type="similarity">
    <text evidence="3">Belongs to the peroxidase family. Ascorbate peroxidase subfamily.</text>
</comment>
<evidence type="ECO:0000256" key="15">
    <source>
        <dbReference type="PIRSR" id="PIRSR600823-3"/>
    </source>
</evidence>
<proteinExistence type="inferred from homology"/>
<dbReference type="GO" id="GO:0006979">
    <property type="term" value="P:response to oxidative stress"/>
    <property type="evidence" value="ECO:0007669"/>
    <property type="project" value="UniProtKB-UniRule"/>
</dbReference>
<feature type="domain" description="Plant heme peroxidase family profile" evidence="19">
    <location>
        <begin position="29"/>
        <end position="323"/>
    </location>
</feature>
<organism evidence="20 21">
    <name type="scientific">Eragrostis curvula</name>
    <name type="common">weeping love grass</name>
    <dbReference type="NCBI Taxonomy" id="38414"/>
    <lineage>
        <taxon>Eukaryota</taxon>
        <taxon>Viridiplantae</taxon>
        <taxon>Streptophyta</taxon>
        <taxon>Embryophyta</taxon>
        <taxon>Tracheophyta</taxon>
        <taxon>Spermatophyta</taxon>
        <taxon>Magnoliopsida</taxon>
        <taxon>Liliopsida</taxon>
        <taxon>Poales</taxon>
        <taxon>Poaceae</taxon>
        <taxon>PACMAD clade</taxon>
        <taxon>Chloridoideae</taxon>
        <taxon>Eragrostideae</taxon>
        <taxon>Eragrostidinae</taxon>
        <taxon>Eragrostis</taxon>
    </lineage>
</organism>
<feature type="binding site" evidence="15">
    <location>
        <position position="243"/>
    </location>
    <ligand>
        <name>Ca(2+)</name>
        <dbReference type="ChEBI" id="CHEBI:29108"/>
        <label>2</label>
    </ligand>
</feature>
<dbReference type="InterPro" id="IPR019793">
    <property type="entry name" value="Peroxidases_heam-ligand_BS"/>
</dbReference>
<dbReference type="PROSITE" id="PS50873">
    <property type="entry name" value="PEROXIDASE_4"/>
    <property type="match status" value="1"/>
</dbReference>
<dbReference type="InterPro" id="IPR010255">
    <property type="entry name" value="Haem_peroxidase_sf"/>
</dbReference>
<dbReference type="GO" id="GO:0042744">
    <property type="term" value="P:hydrogen peroxide catabolic process"/>
    <property type="evidence" value="ECO:0007669"/>
    <property type="project" value="UniProtKB-KW"/>
</dbReference>
<dbReference type="PRINTS" id="PR00458">
    <property type="entry name" value="PEROXIDASE"/>
</dbReference>
<feature type="site" description="Transition state stabilizer" evidence="16">
    <location>
        <position position="66"/>
    </location>
</feature>
<keyword evidence="10 17" id="KW-1015">Disulfide bond</keyword>
<comment type="catalytic activity">
    <reaction evidence="1 18">
        <text>2 a phenolic donor + H2O2 = 2 a phenolic radical donor + 2 H2O</text>
        <dbReference type="Rhea" id="RHEA:56136"/>
        <dbReference type="ChEBI" id="CHEBI:15377"/>
        <dbReference type="ChEBI" id="CHEBI:16240"/>
        <dbReference type="ChEBI" id="CHEBI:139520"/>
        <dbReference type="ChEBI" id="CHEBI:139521"/>
        <dbReference type="EC" id="1.11.1.7"/>
    </reaction>
</comment>
<keyword evidence="6 15" id="KW-0479">Metal-binding</keyword>
<keyword evidence="18" id="KW-0964">Secreted</keyword>
<keyword evidence="9 15" id="KW-0408">Iron</keyword>
<dbReference type="AlphaFoldDB" id="A0A5J9TBI3"/>
<dbReference type="PROSITE" id="PS00435">
    <property type="entry name" value="PEROXIDASE_1"/>
    <property type="match status" value="1"/>
</dbReference>
<keyword evidence="12 18" id="KW-0376">Hydrogen peroxide</keyword>
<comment type="caution">
    <text evidence="20">The sequence shown here is derived from an EMBL/GenBank/DDBJ whole genome shotgun (WGS) entry which is preliminary data.</text>
</comment>
<feature type="binding site" description="axial binding residue" evidence="15">
    <location>
        <position position="197"/>
    </location>
    <ligand>
        <name>heme b</name>
        <dbReference type="ChEBI" id="CHEBI:60344"/>
    </ligand>
    <ligandPart>
        <name>Fe</name>
        <dbReference type="ChEBI" id="CHEBI:18248"/>
    </ligandPart>
</feature>
<keyword evidence="18" id="KW-0732">Signal</keyword>
<evidence type="ECO:0000256" key="8">
    <source>
        <dbReference type="ARBA" id="ARBA00023002"/>
    </source>
</evidence>
<evidence type="ECO:0000313" key="20">
    <source>
        <dbReference type="EMBL" id="TVU08669.1"/>
    </source>
</evidence>
<dbReference type="InterPro" id="IPR000823">
    <property type="entry name" value="Peroxidase_pln"/>
</dbReference>
<evidence type="ECO:0000256" key="17">
    <source>
        <dbReference type="PIRSR" id="PIRSR600823-5"/>
    </source>
</evidence>
<evidence type="ECO:0000256" key="5">
    <source>
        <dbReference type="ARBA" id="ARBA00022617"/>
    </source>
</evidence>
<dbReference type="PANTHER" id="PTHR31517:SF50">
    <property type="entry name" value="PEROXIDASE"/>
    <property type="match status" value="1"/>
</dbReference>
<keyword evidence="4 18" id="KW-0575">Peroxidase</keyword>
<feature type="active site" description="Proton acceptor" evidence="13">
    <location>
        <position position="70"/>
    </location>
</feature>
<feature type="binding site" evidence="15">
    <location>
        <position position="76"/>
    </location>
    <ligand>
        <name>Ca(2+)</name>
        <dbReference type="ChEBI" id="CHEBI:29108"/>
        <label>1</label>
    </ligand>
</feature>
<keyword evidence="5 18" id="KW-0349">Heme</keyword>
<comment type="subcellular location">
    <subcellularLocation>
        <location evidence="2 18">Secreted</location>
    </subcellularLocation>
</comment>
<evidence type="ECO:0000256" key="13">
    <source>
        <dbReference type="PIRSR" id="PIRSR600823-1"/>
    </source>
</evidence>
<dbReference type="FunFam" id="1.10.420.10:FF:000001">
    <property type="entry name" value="Peroxidase"/>
    <property type="match status" value="1"/>
</dbReference>
<feature type="binding site" evidence="15">
    <location>
        <position position="78"/>
    </location>
    <ligand>
        <name>Ca(2+)</name>
        <dbReference type="ChEBI" id="CHEBI:29108"/>
        <label>1</label>
    </ligand>
</feature>
<keyword evidence="11" id="KW-0873">Pyrrolidone carboxylic acid</keyword>
<dbReference type="GO" id="GO:0020037">
    <property type="term" value="F:heme binding"/>
    <property type="evidence" value="ECO:0007669"/>
    <property type="project" value="UniProtKB-UniRule"/>
</dbReference>
<dbReference type="CDD" id="cd00693">
    <property type="entry name" value="secretory_peroxidase"/>
    <property type="match status" value="1"/>
</dbReference>
<dbReference type="InterPro" id="IPR019794">
    <property type="entry name" value="Peroxidases_AS"/>
</dbReference>
<dbReference type="PRINTS" id="PR00461">
    <property type="entry name" value="PLPEROXIDASE"/>
</dbReference>
<evidence type="ECO:0000256" key="10">
    <source>
        <dbReference type="ARBA" id="ARBA00023157"/>
    </source>
</evidence>
<dbReference type="Pfam" id="PF00141">
    <property type="entry name" value="peroxidase"/>
    <property type="match status" value="1"/>
</dbReference>
<evidence type="ECO:0000256" key="2">
    <source>
        <dbReference type="ARBA" id="ARBA00004613"/>
    </source>
</evidence>
<evidence type="ECO:0000259" key="19">
    <source>
        <dbReference type="PROSITE" id="PS50873"/>
    </source>
</evidence>
<comment type="cofactor">
    <cofactor evidence="15 18">
        <name>Ca(2+)</name>
        <dbReference type="ChEBI" id="CHEBI:29108"/>
    </cofactor>
    <text evidence="15 18">Binds 2 calcium ions per subunit.</text>
</comment>
<evidence type="ECO:0000256" key="4">
    <source>
        <dbReference type="ARBA" id="ARBA00022559"/>
    </source>
</evidence>
<feature type="binding site" evidence="15">
    <location>
        <position position="71"/>
    </location>
    <ligand>
        <name>Ca(2+)</name>
        <dbReference type="ChEBI" id="CHEBI:29108"/>
        <label>1</label>
    </ligand>
</feature>
<evidence type="ECO:0000256" key="6">
    <source>
        <dbReference type="ARBA" id="ARBA00022723"/>
    </source>
</evidence>